<dbReference type="InterPro" id="IPR011989">
    <property type="entry name" value="ARM-like"/>
</dbReference>
<dbReference type="Gene3D" id="1.25.10.10">
    <property type="entry name" value="Leucine-rich Repeat Variant"/>
    <property type="match status" value="1"/>
</dbReference>
<comment type="subcellular location">
    <subcellularLocation>
        <location evidence="3">Cytoplasm</location>
    </subcellularLocation>
    <subcellularLocation>
        <location evidence="2">Nucleus</location>
    </subcellularLocation>
</comment>
<comment type="caution">
    <text evidence="8">The sequence shown here is derived from an EMBL/GenBank/DDBJ whole genome shotgun (WGS) entry which is preliminary data.</text>
</comment>
<feature type="compositionally biased region" description="Polar residues" evidence="7">
    <location>
        <begin position="355"/>
        <end position="365"/>
    </location>
</feature>
<dbReference type="Pfam" id="PF20927">
    <property type="entry name" value="Htt_C-HEAT"/>
    <property type="match status" value="1"/>
</dbReference>
<evidence type="ECO:0000256" key="4">
    <source>
        <dbReference type="ARBA" id="ARBA00007153"/>
    </source>
</evidence>
<dbReference type="PANTHER" id="PTHR10170">
    <property type="entry name" value="HUNTINGTON DISEASE PROTEIN"/>
    <property type="match status" value="1"/>
</dbReference>
<organism evidence="8 9">
    <name type="scientific">Mizuhopecten yessoensis</name>
    <name type="common">Japanese scallop</name>
    <name type="synonym">Patinopecten yessoensis</name>
    <dbReference type="NCBI Taxonomy" id="6573"/>
    <lineage>
        <taxon>Eukaryota</taxon>
        <taxon>Metazoa</taxon>
        <taxon>Spiralia</taxon>
        <taxon>Lophotrochozoa</taxon>
        <taxon>Mollusca</taxon>
        <taxon>Bivalvia</taxon>
        <taxon>Autobranchia</taxon>
        <taxon>Pteriomorphia</taxon>
        <taxon>Pectinida</taxon>
        <taxon>Pectinoidea</taxon>
        <taxon>Pectinidae</taxon>
        <taxon>Mizuhopecten</taxon>
    </lineage>
</organism>
<dbReference type="PANTHER" id="PTHR10170:SF10">
    <property type="entry name" value="HUNTINGTIN"/>
    <property type="match status" value="1"/>
</dbReference>
<feature type="region of interest" description="Disordered" evidence="7">
    <location>
        <begin position="355"/>
        <end position="379"/>
    </location>
</feature>
<dbReference type="PRINTS" id="PR00375">
    <property type="entry name" value="HUNTINGTIN"/>
</dbReference>
<feature type="region of interest" description="Disordered" evidence="7">
    <location>
        <begin position="2465"/>
        <end position="2489"/>
    </location>
</feature>
<dbReference type="InterPro" id="IPR000091">
    <property type="entry name" value="Huntingtin"/>
</dbReference>
<dbReference type="STRING" id="6573.A0A210Q9D5"/>
<dbReference type="GO" id="GO:0005737">
    <property type="term" value="C:cytoplasm"/>
    <property type="evidence" value="ECO:0007669"/>
    <property type="project" value="UniProtKB-SubCell"/>
</dbReference>
<dbReference type="GO" id="GO:0005634">
    <property type="term" value="C:nucleus"/>
    <property type="evidence" value="ECO:0007669"/>
    <property type="project" value="UniProtKB-SubCell"/>
</dbReference>
<comment type="similarity">
    <text evidence="4">Belongs to the huntingtin family.</text>
</comment>
<evidence type="ECO:0000256" key="5">
    <source>
        <dbReference type="ARBA" id="ARBA00022490"/>
    </source>
</evidence>
<feature type="region of interest" description="Disordered" evidence="7">
    <location>
        <begin position="1021"/>
        <end position="1084"/>
    </location>
</feature>
<dbReference type="SUPFAM" id="SSF48371">
    <property type="entry name" value="ARM repeat"/>
    <property type="match status" value="1"/>
</dbReference>
<accession>A0A210Q9D5</accession>
<protein>
    <submittedName>
        <fullName evidence="8">Huntingtin</fullName>
    </submittedName>
</protein>
<keyword evidence="9" id="KW-1185">Reference proteome</keyword>
<dbReference type="InterPro" id="IPR048413">
    <property type="entry name" value="Htt_C-HEAT_rpt"/>
</dbReference>
<dbReference type="Pfam" id="PF20925">
    <property type="entry name" value="Htt_bridge"/>
    <property type="match status" value="1"/>
</dbReference>
<evidence type="ECO:0000256" key="7">
    <source>
        <dbReference type="SAM" id="MobiDB-lite"/>
    </source>
</evidence>
<proteinExistence type="inferred from homology"/>
<sequence>MATIEKLIKAFEALKVFQPGGVTSDDSKKKEQSVSKKDKMVNCNVVADCICAPNMRAIIDFPKFLGIAMETFLNLCDDTESDVRMVADECINRSIKVLLETNLGRLQVELYKEIKKNGTSRTIRAALWRFAEMAPLIRPQKCRPYMVNMLPCLARICKREEEAVQETLLTSMVKISPALMVFANESEIKALLKSFLPNLKSPSASCRRTAATSLVLTCQYSRSPMSFYNYLLNILLDMVLPVDGDQDLHTLMGVVLCMRSLVPHLGESSLIEQGLKGSFGVMTKEKAESVSKEQLIKVIQTLLHLMTHRDHNVVTAALEAFQQLLRNPTPLLVSILTVPGTITRTLVYLADQASSPSNDSLQEVPSFSKLAEESPGLEDDTDIPDAITDHVGEASSDGSAFEYNSFVAREESGAGGGSEELSPVDTQVIVTTTDSEYSGIEIGDLNEDKSEKSNMTQVCSSSQETLLSIQSISPTRKPSLQKGVSQDLNGNPEIEDVSEGDRGLLPSPGEDIAARIGSIIDKQPAIIYCIRFIASRFLLSGCRRVLKPDKTVRVSVKSLALTCVSSAMAIYPQVFLLNLFTEVSQDLDQEIQDVLLYAHHPDPQLKGNTTQIAANLITSALKESRGNFTKWLSDSGSKVADLSIQSLVDIILDIIEESSSMAIRLAIVSLQSCISPLLQSIHSELALLVLLKLMEVKDNPYWLVKTEILDLLSGINFKILVHLESCCTPAQRGQHHYLGKLNLQHRVIHDVIIPLLGSEDHRVRHCAAQTLVRLIPQLFFASDHCQQDPVIAVAKDHTGSLLNPDTPSDSPPLVQGLVRPFHLGAEHVSHVHVESNLSRVVMALLYELNLSNAKHNTYGCCHALRLLSDFFPATQYAHSWGCGPPTLLLPRESSNRIVIRRPPSRSLSGSSTFSLDEMSGGSGGGPLTLMLSLLTSSVVSLDLSAHHDTLKLAGNLVCGAAYKCLRTIDNYNNSPDSSEDAKWKGISDRVLYPLIEQFLTHIARLLNACCHVIDEQLPGPPQIKPSLPSLPTAPSLSPIKRKAKGEKDGSGTTGTPGSAEKSTPKQQKDKDKEPERERNKKDGLGTFYSLPQYMKLYEVLRGAYSTYKISLDLGTSDKFCILLKCSLECLAQVLEIASLQDIGKYADELLSYLRTTVSLEPTCTILCVQQLLKALFGTNLVSQWEPQQATNVSHKPGKATRLTSNTRPGLYSHCFTQPYSHFTQSLAASTFKATAQTEQEETTSMLNWLKKCVERKLPAILKPGSKTDKAAIAAYIRLFEPLVIKALKQYTVTSCLELQRQVLDLLSQLIQLRVNYCLLDSDQVFIGFIIKQIEFIEEGQIRNSESLIPNLFNFLVMLSYEKYHSKSIIGMPKIIQLCDGIMASGLHPTTHAIPALKPIVYDLFLLRAANKSDISRELETQREVVVSMLLRLIQYHQTLDLLVIVLQQCHKESEERWKKLSRQVTDTILPSLARQQVSIDSMAALETLHRLFESLAPIVFRPVDILLKTLLQEPTDVAGVENLQRWISLVLSLLHVLMAQSKEEVILSRMQELGLGLNVFKVPSREMTTEERDLGLALSPEEVIAWFLIQVIGNCASFISQKCELTGLSSSTLFITQQLSQLLLYVTHMFQSGLFRKVATSAMKASHLDTPHCYHCIQELNGMFLSVSMTLPTLTLQWCNILILLNFDDQPLWSTVMQTPKRFLKPGKSQSSDLEVLVSPLTHCCNLEILRRGGLVLFCDYVCENLTEAEHMTWLVINHVSDIIALSQESPVQDFVSAIHRNSSASSLFIQAIHARCENVSKPSLVRKTMKCLEAIHLTQTGSLLTLLIDKFLNTHHLAVARICDSIACKRVEMLLADSVQDAFNQLPLEDLDKLLKYMESNKLTKRHARLVSLLQKLRLEIQPDETADIVGGRRHPLSVPESLSDIHINKECYVSIVKSQCYSVDCNPRECAKLLHNLTYADILSVTMAKEFNLCILPECILLGAHRTLVKNNDSTESLDSEGNKIPQEPIFDPLLQAAQLTLVRHINNIINMLPTPHQVIKYGADANTAKRTRYLEKMDDFFSDTSWSDMVFMLVSSLNIYIQTFSSFPWQPEVPVESHCDIGQFCVLCAEMIDWNFHHDLLPTSERLNSCLHCMSLILQHPQLSLVIGHKQHTSWVCALTGTAYQTVYSLIVVPGEKLVSSSAHNSAWEHSKETQSDLIIRACDQVSELEEFSQRQLSGGSKVIPSFLQQNLRNIITGLGRQPVLNSYARTPSIVWKMGWIPSPNGEPKTKLPPLPVDFLEDKDVLREYVFRINSLGWINRQQFEETWMSLLSVVNPVPIPSNGEEMVISPEEEMERAQCTVIAVKAITSLLIQSTLIPVPGNTSYSSYEIRPRDKPLGFLHTRCGKKLTVIRGVIEQEVHNLHCRRMVRSGCSSDEKDLLRYMFDSNLEREIMADDYTLGQIAIEAIWSIVGALDFHIAESDTTDSPDSPTTDSPGTPGRSRQQFPLLSFERERRERSVNLSGLDIHSCLQFLLELYGQWMLTTPRPPLMLKNEVVKSIVCLSDLFMEREQYDWMQEVLLDVYKTHPQEDEVIMQYLNVGICKAAAVVGMDNAATEKLMKIIDAGFRSPHLPSRIGALHGTLYLLEAGIQDVTKLLIPLATDFLLRNLSSVSQTCITSQNYMLTMWSTVFYIMENYHIDLKDLEFPSKVLQLAVITASGSEDSVSTAVYLAILKGLERLLLTDVLSKQDAEAIIKLGVDRLCLPSPQRSLAALGLMFTCMYSGKQYDQYSPSPRDMEPGTTAYDFEVVYQDPESLILAMERVTVLFDRIKKGYPYEARVISRVLPTFLADFFPPQDVMNKVIGEFISSQQPYPQVVAKVVFQVFANLHQQKQQTLVRDWVMLSLSNFTQRTPIAMAMWSLTCFFISASVNPWLRALFTHVIGRMGRMDVVDRRLFCITAMDFYGQLVDDSQRRAFTSTFMAVSQPGIVYQELLQHINSQPKS</sequence>
<dbReference type="InterPro" id="IPR028426">
    <property type="entry name" value="Huntingtin_fam"/>
</dbReference>
<dbReference type="Pfam" id="PF20926">
    <property type="entry name" value="Htt_N-HEAT_1"/>
    <property type="match status" value="1"/>
</dbReference>
<dbReference type="InterPro" id="IPR048412">
    <property type="entry name" value="Htt_bridge"/>
</dbReference>
<dbReference type="InterPro" id="IPR016024">
    <property type="entry name" value="ARM-type_fold"/>
</dbReference>
<feature type="region of interest" description="Disordered" evidence="7">
    <location>
        <begin position="470"/>
        <end position="503"/>
    </location>
</feature>
<feature type="compositionally biased region" description="Low complexity" evidence="7">
    <location>
        <begin position="2468"/>
        <end position="2483"/>
    </location>
</feature>
<feature type="compositionally biased region" description="Basic and acidic residues" evidence="7">
    <location>
        <begin position="1062"/>
        <end position="1083"/>
    </location>
</feature>
<dbReference type="Pfam" id="PF12372">
    <property type="entry name" value="Htt_N-HEAT"/>
    <property type="match status" value="1"/>
</dbReference>
<dbReference type="InterPro" id="IPR024613">
    <property type="entry name" value="Huntingtin_N_HEAT_rpt-2"/>
</dbReference>
<evidence type="ECO:0000256" key="2">
    <source>
        <dbReference type="ARBA" id="ARBA00004123"/>
    </source>
</evidence>
<gene>
    <name evidence="8" type="ORF">KP79_PYT17180</name>
</gene>
<feature type="compositionally biased region" description="Polar residues" evidence="7">
    <location>
        <begin position="470"/>
        <end position="489"/>
    </location>
</feature>
<dbReference type="InterPro" id="IPR048411">
    <property type="entry name" value="Htt_N_HEAT_rpt-1"/>
</dbReference>
<evidence type="ECO:0000256" key="1">
    <source>
        <dbReference type="ARBA" id="ARBA00002907"/>
    </source>
</evidence>
<keyword evidence="6" id="KW-0539">Nucleus</keyword>
<reference evidence="8 9" key="1">
    <citation type="journal article" date="2017" name="Nat. Ecol. Evol.">
        <title>Scallop genome provides insights into evolution of bilaterian karyotype and development.</title>
        <authorList>
            <person name="Wang S."/>
            <person name="Zhang J."/>
            <person name="Jiao W."/>
            <person name="Li J."/>
            <person name="Xun X."/>
            <person name="Sun Y."/>
            <person name="Guo X."/>
            <person name="Huan P."/>
            <person name="Dong B."/>
            <person name="Zhang L."/>
            <person name="Hu X."/>
            <person name="Sun X."/>
            <person name="Wang J."/>
            <person name="Zhao C."/>
            <person name="Wang Y."/>
            <person name="Wang D."/>
            <person name="Huang X."/>
            <person name="Wang R."/>
            <person name="Lv J."/>
            <person name="Li Y."/>
            <person name="Zhang Z."/>
            <person name="Liu B."/>
            <person name="Lu W."/>
            <person name="Hui Y."/>
            <person name="Liang J."/>
            <person name="Zhou Z."/>
            <person name="Hou R."/>
            <person name="Li X."/>
            <person name="Liu Y."/>
            <person name="Li H."/>
            <person name="Ning X."/>
            <person name="Lin Y."/>
            <person name="Zhao L."/>
            <person name="Xing Q."/>
            <person name="Dou J."/>
            <person name="Li Y."/>
            <person name="Mao J."/>
            <person name="Guo H."/>
            <person name="Dou H."/>
            <person name="Li T."/>
            <person name="Mu C."/>
            <person name="Jiang W."/>
            <person name="Fu Q."/>
            <person name="Fu X."/>
            <person name="Miao Y."/>
            <person name="Liu J."/>
            <person name="Yu Q."/>
            <person name="Li R."/>
            <person name="Liao H."/>
            <person name="Li X."/>
            <person name="Kong Y."/>
            <person name="Jiang Z."/>
            <person name="Chourrout D."/>
            <person name="Li R."/>
            <person name="Bao Z."/>
        </authorList>
    </citation>
    <scope>NUCLEOTIDE SEQUENCE [LARGE SCALE GENOMIC DNA]</scope>
    <source>
        <strain evidence="8 9">PY_sf001</strain>
    </source>
</reference>
<evidence type="ECO:0000313" key="9">
    <source>
        <dbReference type="Proteomes" id="UP000242188"/>
    </source>
</evidence>
<dbReference type="Proteomes" id="UP000242188">
    <property type="component" value="Unassembled WGS sequence"/>
</dbReference>
<evidence type="ECO:0000313" key="8">
    <source>
        <dbReference type="EMBL" id="OWF45346.1"/>
    </source>
</evidence>
<dbReference type="EMBL" id="NEDP02004518">
    <property type="protein sequence ID" value="OWF45346.1"/>
    <property type="molecule type" value="Genomic_DNA"/>
</dbReference>
<evidence type="ECO:0000256" key="6">
    <source>
        <dbReference type="ARBA" id="ARBA00023242"/>
    </source>
</evidence>
<evidence type="ECO:0000256" key="3">
    <source>
        <dbReference type="ARBA" id="ARBA00004496"/>
    </source>
</evidence>
<comment type="function">
    <text evidence="1">May play a role in microtubule-mediated transport or vesicle function.</text>
</comment>
<feature type="compositionally biased region" description="Low complexity" evidence="7">
    <location>
        <begin position="1025"/>
        <end position="1038"/>
    </location>
</feature>
<dbReference type="OrthoDB" id="10065698at2759"/>
<keyword evidence="5" id="KW-0963">Cytoplasm</keyword>
<name>A0A210Q9D5_MIZYE</name>